<organism evidence="1 2">
    <name type="scientific">Paenibacillus oryzae</name>
    <dbReference type="NCBI Taxonomy" id="1844972"/>
    <lineage>
        <taxon>Bacteria</taxon>
        <taxon>Bacillati</taxon>
        <taxon>Bacillota</taxon>
        <taxon>Bacilli</taxon>
        <taxon>Bacillales</taxon>
        <taxon>Paenibacillaceae</taxon>
        <taxon>Paenibacillus</taxon>
    </lineage>
</organism>
<evidence type="ECO:0000313" key="2">
    <source>
        <dbReference type="Proteomes" id="UP000092024"/>
    </source>
</evidence>
<name>A0A1A5YD86_9BACL</name>
<keyword evidence="2" id="KW-1185">Reference proteome</keyword>
<proteinExistence type="predicted"/>
<dbReference type="AlphaFoldDB" id="A0A1A5YD86"/>
<sequence length="189" mass="21135">MRLPQIDIRQTPARLNISSKLGEYHITQKNASMDIKTTQAVIDIKTETPVVMADMTKTWDALNGGGTLSFMNRLYNQFGRFVQDAINQTVQEYNQIGDLTLDADPIPNIARQSLFRSPPKLQIYGEASVFNLSFNVKITPPDIRITPGKAEVSVVPNKPEINYQRGGVNISMAQYPVVHITSPQIDFTL</sequence>
<dbReference type="EMBL" id="LYPA01000071">
    <property type="protein sequence ID" value="OBR63558.1"/>
    <property type="molecule type" value="Genomic_DNA"/>
</dbReference>
<dbReference type="InterPro" id="IPR045527">
    <property type="entry name" value="DUF6470"/>
</dbReference>
<protein>
    <submittedName>
        <fullName evidence="1">Uncharacterized protein</fullName>
    </submittedName>
</protein>
<evidence type="ECO:0000313" key="1">
    <source>
        <dbReference type="EMBL" id="OBR63558.1"/>
    </source>
</evidence>
<reference evidence="1 2" key="1">
    <citation type="submission" date="2016-05" db="EMBL/GenBank/DDBJ databases">
        <title>Paenibacillus oryzae. sp. nov., isolated from the rice root.</title>
        <authorList>
            <person name="Zhang J."/>
            <person name="Zhang X."/>
        </authorList>
    </citation>
    <scope>NUCLEOTIDE SEQUENCE [LARGE SCALE GENOMIC DNA]</scope>
    <source>
        <strain evidence="1 2">1DrF-4</strain>
    </source>
</reference>
<dbReference type="RefSeq" id="WP_068685999.1">
    <property type="nucleotide sequence ID" value="NZ_LYPA01000071.1"/>
</dbReference>
<comment type="caution">
    <text evidence="1">The sequence shown here is derived from an EMBL/GenBank/DDBJ whole genome shotgun (WGS) entry which is preliminary data.</text>
</comment>
<accession>A0A1A5YD86</accession>
<dbReference type="STRING" id="1844972.A7K91_06285"/>
<dbReference type="Proteomes" id="UP000092024">
    <property type="component" value="Unassembled WGS sequence"/>
</dbReference>
<gene>
    <name evidence="1" type="ORF">A7K91_06285</name>
</gene>
<dbReference type="Pfam" id="PF20074">
    <property type="entry name" value="DUF6470"/>
    <property type="match status" value="1"/>
</dbReference>